<name>A0AAX7ST98_ASTCA</name>
<dbReference type="FunFam" id="1.10.150.50:FF:000003">
    <property type="entry name" value="liprin-alpha-2 isoform X1"/>
    <property type="match status" value="1"/>
</dbReference>
<dbReference type="GeneTree" id="ENSGT01050000244900"/>
<dbReference type="SMART" id="SM00454">
    <property type="entry name" value="SAM"/>
    <property type="match status" value="3"/>
</dbReference>
<feature type="region of interest" description="Disordered" evidence="8">
    <location>
        <begin position="205"/>
        <end position="229"/>
    </location>
</feature>
<comment type="similarity">
    <text evidence="2">Belongs to the liprin family. Liprin-alpha subfamily.</text>
</comment>
<dbReference type="GO" id="GO:0050808">
    <property type="term" value="P:synapse organization"/>
    <property type="evidence" value="ECO:0007669"/>
    <property type="project" value="TreeGrafter"/>
</dbReference>
<dbReference type="InterPro" id="IPR037621">
    <property type="entry name" value="LIP-1_SAM_2"/>
</dbReference>
<evidence type="ECO:0000256" key="8">
    <source>
        <dbReference type="SAM" id="MobiDB-lite"/>
    </source>
</evidence>
<dbReference type="Proteomes" id="UP000265100">
    <property type="component" value="Chromosome 4"/>
</dbReference>
<dbReference type="PANTHER" id="PTHR12587:SF4">
    <property type="entry name" value="LIPRIN-ALPHA-3"/>
    <property type="match status" value="1"/>
</dbReference>
<evidence type="ECO:0000313" key="11">
    <source>
        <dbReference type="Proteomes" id="UP000265100"/>
    </source>
</evidence>
<dbReference type="GO" id="GO:0048786">
    <property type="term" value="C:presynaptic active zone"/>
    <property type="evidence" value="ECO:0007669"/>
    <property type="project" value="TreeGrafter"/>
</dbReference>
<gene>
    <name evidence="10" type="primary">PPFIA3</name>
</gene>
<evidence type="ECO:0000256" key="5">
    <source>
        <dbReference type="ARBA" id="ARBA00022737"/>
    </source>
</evidence>
<reference evidence="10 11" key="1">
    <citation type="submission" date="2018-05" db="EMBL/GenBank/DDBJ databases">
        <authorList>
            <person name="Datahose"/>
        </authorList>
    </citation>
    <scope>NUCLEOTIDE SEQUENCE</scope>
</reference>
<keyword evidence="5" id="KW-0677">Repeat</keyword>
<dbReference type="InterPro" id="IPR037620">
    <property type="entry name" value="LIP-1_SAM_1"/>
</dbReference>
<dbReference type="Ensembl" id="ENSACLT00000072293.1">
    <property type="protein sequence ID" value="ENSACLP00000047588.1"/>
    <property type="gene ID" value="ENSACLG00000023193.2"/>
</dbReference>
<dbReference type="InterPro" id="IPR037622">
    <property type="entry name" value="LIP-1_SAM_3"/>
</dbReference>
<dbReference type="AlphaFoldDB" id="A0AAX7ST98"/>
<evidence type="ECO:0000259" key="9">
    <source>
        <dbReference type="PROSITE" id="PS50105"/>
    </source>
</evidence>
<feature type="coiled-coil region" evidence="7">
    <location>
        <begin position="88"/>
        <end position="122"/>
    </location>
</feature>
<sequence>MMCEVMPTISEDGRGGGGDEGGSTGNLESLMVNMLTERERLLESLRETQDSLGTAHLRLRELGHEKESLQRQLSIALPQEFAVLTKELNLCREQLLEREEEIAELKAERNNTRLLLEHLECLVSRHERSLRMTVVKRQAQSPAGVSSEVEVLKALKSLFEHHKALDEKVRERLRVALERVSVLEEELQSSSQEVLSLREQIKRRQQGLDNGKERLPNGPSSILDDGEIDRQREGEIERQRSELGQLKERLALMCRQVGEIEEQLTSARRELARSEETNQKLQRDLKEVYLSAQREATSLHDIKDKLENELASKESLHRQSEEKNRQLQERLDDAKQKLQQTLQRAETLPEIEAQLAQRVAALNKAEERHGNFEERLRQMEAQLEEKNQELQRARQRERMNDEHNKRLSDTVDKLLSESNERLQLHLKERMAALEEKNALSEELSNMKKLQDDLLANKDQLIAELERLQLELDQLRARPGGSYSSRSLPGSALELRYSHGGGSLPTGSTTHLDPFGNASAGGAGNRHWPRWSSHRLYTKDEPFFWMLHSPGMDVGCSDDEDDGEARFGSELLSPSGQTDVQTLAIMLQEQLEAINKEIKLIQEEKENTELRAEEIESRVSVALDSPPIPPSSLGRDSTGRGFIPTSITSSTLASPSPPSSGHSTPRLPHSPARETDRQVRLECREELLFHLSADGSSTNSSQDSLHKASKKKSIKSSIGRLFGKKEKGRMGQPGRDGSVSLASTPSEDLASGDPMGMNKTGTLGPADKDRRSKKKHELLEEACRQGLPFASWDGPTVVSWLELWVGMPAWYVAACRANVKSGAIMANLSDTEIQREIGISNPLHRLKLRLAIQEMVSLTSPSAPASTRSSTSNVWMTHAEMESLNAATKPPVSAPAILAYGDMNHEWVGNEWLPSLGLPQYRSYFMESLVDARMLDHLTKKELRGQLKMVDSFHRVSLHYGIMCLKRLNYDRKELERRREESAHHNKDVMVWSNERVMCWVQSIGLKEYADNLRESGVHGALLALDDTFDYTDLALLLQIPNQNTQARQLLEQEYNSLISMGTERRPDEDGTKTFTRSPSWRKMFREKDLRGVTSDSAETLPANFRASAISTPSVTLRKVQSEGEYDPVTSETFALTSGFVQLFSALESRHHLEDETLNVLISWQPITAV</sequence>
<feature type="compositionally biased region" description="Polar residues" evidence="8">
    <location>
        <begin position="693"/>
        <end position="702"/>
    </location>
</feature>
<evidence type="ECO:0000256" key="7">
    <source>
        <dbReference type="SAM" id="Coils"/>
    </source>
</evidence>
<dbReference type="Pfam" id="PF07647">
    <property type="entry name" value="SAM_2"/>
    <property type="match status" value="1"/>
</dbReference>
<dbReference type="InterPro" id="IPR013761">
    <property type="entry name" value="SAM/pointed_sf"/>
</dbReference>
<keyword evidence="11" id="KW-1185">Reference proteome</keyword>
<dbReference type="Gene3D" id="1.10.150.50">
    <property type="entry name" value="Transcription Factor, Ets-1"/>
    <property type="match status" value="3"/>
</dbReference>
<evidence type="ECO:0000256" key="3">
    <source>
        <dbReference type="ARBA" id="ARBA00022490"/>
    </source>
</evidence>
<keyword evidence="6 7" id="KW-0175">Coiled coil</keyword>
<organism evidence="10 11">
    <name type="scientific">Astatotilapia calliptera</name>
    <name type="common">Eastern happy</name>
    <name type="synonym">Chromis callipterus</name>
    <dbReference type="NCBI Taxonomy" id="8154"/>
    <lineage>
        <taxon>Eukaryota</taxon>
        <taxon>Metazoa</taxon>
        <taxon>Chordata</taxon>
        <taxon>Craniata</taxon>
        <taxon>Vertebrata</taxon>
        <taxon>Euteleostomi</taxon>
        <taxon>Actinopterygii</taxon>
        <taxon>Neopterygii</taxon>
        <taxon>Teleostei</taxon>
        <taxon>Neoteleostei</taxon>
        <taxon>Acanthomorphata</taxon>
        <taxon>Ovalentaria</taxon>
        <taxon>Cichlomorphae</taxon>
        <taxon>Cichliformes</taxon>
        <taxon>Cichlidae</taxon>
        <taxon>African cichlids</taxon>
        <taxon>Pseudocrenilabrinae</taxon>
        <taxon>Haplochromini</taxon>
        <taxon>Astatotilapia</taxon>
    </lineage>
</organism>
<protein>
    <recommendedName>
        <fullName evidence="9">SAM domain-containing protein</fullName>
    </recommendedName>
</protein>
<keyword evidence="4" id="KW-0597">Phosphoprotein</keyword>
<reference evidence="10" key="4">
    <citation type="submission" date="2025-09" db="UniProtKB">
        <authorList>
            <consortium name="Ensembl"/>
        </authorList>
    </citation>
    <scope>IDENTIFICATION</scope>
</reference>
<dbReference type="InterPro" id="IPR057892">
    <property type="entry name" value="LIP-1_CC2"/>
</dbReference>
<dbReference type="InterPro" id="IPR029515">
    <property type="entry name" value="Liprin"/>
</dbReference>
<feature type="region of interest" description="Disordered" evidence="8">
    <location>
        <begin position="1"/>
        <end position="24"/>
    </location>
</feature>
<evidence type="ECO:0000256" key="4">
    <source>
        <dbReference type="ARBA" id="ARBA00022553"/>
    </source>
</evidence>
<evidence type="ECO:0000256" key="1">
    <source>
        <dbReference type="ARBA" id="ARBA00004496"/>
    </source>
</evidence>
<comment type="subcellular location">
    <subcellularLocation>
        <location evidence="1">Cytoplasm</location>
    </subcellularLocation>
</comment>
<dbReference type="CDD" id="cd09568">
    <property type="entry name" value="SAM_liprin-alpha1_2_3_4_repeat3"/>
    <property type="match status" value="1"/>
</dbReference>
<dbReference type="FunFam" id="1.10.150.50:FF:000004">
    <property type="entry name" value="PTPRF interacting protein alpha 1"/>
    <property type="match status" value="1"/>
</dbReference>
<evidence type="ECO:0000256" key="6">
    <source>
        <dbReference type="ARBA" id="ARBA00023054"/>
    </source>
</evidence>
<dbReference type="GO" id="GO:0005737">
    <property type="term" value="C:cytoplasm"/>
    <property type="evidence" value="ECO:0007669"/>
    <property type="project" value="UniProtKB-SubCell"/>
</dbReference>
<accession>A0AAX7ST98</accession>
<feature type="domain" description="SAM" evidence="9">
    <location>
        <begin position="991"/>
        <end position="1060"/>
    </location>
</feature>
<dbReference type="FunFam" id="1.10.150.50:FF:000002">
    <property type="entry name" value="PTPRF interacting protein alpha 1"/>
    <property type="match status" value="1"/>
</dbReference>
<feature type="coiled-coil region" evidence="7">
    <location>
        <begin position="236"/>
        <end position="477"/>
    </location>
</feature>
<dbReference type="CDD" id="cd09565">
    <property type="entry name" value="SAM_liprin-alpha1_2_3_4_repeat2"/>
    <property type="match status" value="1"/>
</dbReference>
<feature type="coiled-coil region" evidence="7">
    <location>
        <begin position="583"/>
        <end position="617"/>
    </location>
</feature>
<feature type="region of interest" description="Disordered" evidence="8">
    <location>
        <begin position="693"/>
        <end position="774"/>
    </location>
</feature>
<feature type="region of interest" description="Disordered" evidence="8">
    <location>
        <begin position="620"/>
        <end position="676"/>
    </location>
</feature>
<dbReference type="CDD" id="cd09562">
    <property type="entry name" value="SAM_liprin-alpha1_2_3_4_repeat1"/>
    <property type="match status" value="1"/>
</dbReference>
<dbReference type="Pfam" id="PF25526">
    <property type="entry name" value="LIP-1"/>
    <property type="match status" value="1"/>
</dbReference>
<reference evidence="11" key="2">
    <citation type="submission" date="2023-03" db="EMBL/GenBank/DDBJ databases">
        <authorList>
            <consortium name="Wellcome Sanger Institute Data Sharing"/>
        </authorList>
    </citation>
    <scope>NUCLEOTIDE SEQUENCE [LARGE SCALE GENOMIC DNA]</scope>
</reference>
<evidence type="ECO:0000313" key="10">
    <source>
        <dbReference type="Ensembl" id="ENSACLP00000047588.1"/>
    </source>
</evidence>
<feature type="domain" description="SAM" evidence="9">
    <location>
        <begin position="791"/>
        <end position="857"/>
    </location>
</feature>
<feature type="compositionally biased region" description="Gly residues" evidence="8">
    <location>
        <begin position="15"/>
        <end position="24"/>
    </location>
</feature>
<dbReference type="PANTHER" id="PTHR12587">
    <property type="entry name" value="LAR INTERACTING PROTEIN LIP -RELATED PROTEIN"/>
    <property type="match status" value="1"/>
</dbReference>
<evidence type="ECO:0000256" key="2">
    <source>
        <dbReference type="ARBA" id="ARBA00007026"/>
    </source>
</evidence>
<dbReference type="Pfam" id="PF00536">
    <property type="entry name" value="SAM_1"/>
    <property type="match status" value="2"/>
</dbReference>
<proteinExistence type="inferred from homology"/>
<feature type="domain" description="SAM" evidence="9">
    <location>
        <begin position="910"/>
        <end position="967"/>
    </location>
</feature>
<feature type="compositionally biased region" description="Low complexity" evidence="8">
    <location>
        <begin position="643"/>
        <end position="653"/>
    </location>
</feature>
<dbReference type="SUPFAM" id="SSF47769">
    <property type="entry name" value="SAM/Pointed domain"/>
    <property type="match status" value="3"/>
</dbReference>
<keyword evidence="3" id="KW-0963">Cytoplasm</keyword>
<feature type="coiled-coil region" evidence="7">
    <location>
        <begin position="173"/>
        <end position="200"/>
    </location>
</feature>
<reference evidence="10" key="3">
    <citation type="submission" date="2025-08" db="UniProtKB">
        <authorList>
            <consortium name="Ensembl"/>
        </authorList>
    </citation>
    <scope>IDENTIFICATION</scope>
</reference>
<dbReference type="InterPro" id="IPR001660">
    <property type="entry name" value="SAM"/>
</dbReference>
<dbReference type="PROSITE" id="PS50105">
    <property type="entry name" value="SAM_DOMAIN"/>
    <property type="match status" value="3"/>
</dbReference>